<keyword evidence="1" id="KW-0472">Membrane</keyword>
<dbReference type="OrthoDB" id="2110422at2759"/>
<dbReference type="PANTHER" id="PTHR40629">
    <property type="entry name" value="PRO41 PROTEIN"/>
    <property type="match status" value="1"/>
</dbReference>
<feature type="domain" description="DUF7727" evidence="2">
    <location>
        <begin position="1"/>
        <end position="137"/>
    </location>
</feature>
<evidence type="ECO:0000313" key="4">
    <source>
        <dbReference type="Proteomes" id="UP000765509"/>
    </source>
</evidence>
<dbReference type="Pfam" id="PF24853">
    <property type="entry name" value="DUF7727"/>
    <property type="match status" value="1"/>
</dbReference>
<keyword evidence="1" id="KW-0812">Transmembrane</keyword>
<organism evidence="3 4">
    <name type="scientific">Austropuccinia psidii MF-1</name>
    <dbReference type="NCBI Taxonomy" id="1389203"/>
    <lineage>
        <taxon>Eukaryota</taxon>
        <taxon>Fungi</taxon>
        <taxon>Dikarya</taxon>
        <taxon>Basidiomycota</taxon>
        <taxon>Pucciniomycotina</taxon>
        <taxon>Pucciniomycetes</taxon>
        <taxon>Pucciniales</taxon>
        <taxon>Sphaerophragmiaceae</taxon>
        <taxon>Austropuccinia</taxon>
    </lineage>
</organism>
<dbReference type="Proteomes" id="UP000765509">
    <property type="component" value="Unassembled WGS sequence"/>
</dbReference>
<keyword evidence="4" id="KW-1185">Reference proteome</keyword>
<dbReference type="AlphaFoldDB" id="A0A9Q3DBP1"/>
<evidence type="ECO:0000259" key="2">
    <source>
        <dbReference type="Pfam" id="PF24853"/>
    </source>
</evidence>
<proteinExistence type="predicted"/>
<reference evidence="3" key="1">
    <citation type="submission" date="2021-03" db="EMBL/GenBank/DDBJ databases">
        <title>Draft genome sequence of rust myrtle Austropuccinia psidii MF-1, a brazilian biotype.</title>
        <authorList>
            <person name="Quecine M.C."/>
            <person name="Pachon D.M.R."/>
            <person name="Bonatelli M.L."/>
            <person name="Correr F.H."/>
            <person name="Franceschini L.M."/>
            <person name="Leite T.F."/>
            <person name="Margarido G.R.A."/>
            <person name="Almeida C.A."/>
            <person name="Ferrarezi J.A."/>
            <person name="Labate C.A."/>
        </authorList>
    </citation>
    <scope>NUCLEOTIDE SEQUENCE</scope>
    <source>
        <strain evidence="3">MF-1</strain>
    </source>
</reference>
<gene>
    <name evidence="3" type="ORF">O181_037226</name>
</gene>
<dbReference type="PANTHER" id="PTHR40629:SF1">
    <property type="entry name" value="PRO41 PROTEIN"/>
    <property type="match status" value="1"/>
</dbReference>
<protein>
    <recommendedName>
        <fullName evidence="2">DUF7727 domain-containing protein</fullName>
    </recommendedName>
</protein>
<keyword evidence="1" id="KW-1133">Transmembrane helix</keyword>
<feature type="transmembrane region" description="Helical" evidence="1">
    <location>
        <begin position="12"/>
        <end position="30"/>
    </location>
</feature>
<name>A0A9Q3DBP1_9BASI</name>
<evidence type="ECO:0000313" key="3">
    <source>
        <dbReference type="EMBL" id="MBW0497511.1"/>
    </source>
</evidence>
<comment type="caution">
    <text evidence="3">The sequence shown here is derived from an EMBL/GenBank/DDBJ whole genome shotgun (WGS) entry which is preliminary data.</text>
</comment>
<dbReference type="EMBL" id="AVOT02014224">
    <property type="protein sequence ID" value="MBW0497511.1"/>
    <property type="molecule type" value="Genomic_DNA"/>
</dbReference>
<evidence type="ECO:0000256" key="1">
    <source>
        <dbReference type="SAM" id="Phobius"/>
    </source>
</evidence>
<feature type="transmembrane region" description="Helical" evidence="1">
    <location>
        <begin position="60"/>
        <end position="83"/>
    </location>
</feature>
<accession>A0A9Q3DBP1</accession>
<sequence length="149" mass="16692">MGKFIWSQWGRLMALTSGYWTLWGGLWGIFYRKFIWDFIGGKLGPVGIVPGPGSALFIDFIVKIPVIQLVCIAFGILTILIEWPLFPSSFLYRSLIFKATLYIHAALASALIYQSLDAALFYLISALAYVIGSFKKEKVGERDTDDAKV</sequence>
<dbReference type="InterPro" id="IPR056144">
    <property type="entry name" value="DUF7727"/>
</dbReference>
<feature type="transmembrane region" description="Helical" evidence="1">
    <location>
        <begin position="119"/>
        <end position="134"/>
    </location>
</feature>